<dbReference type="EMBL" id="JWIC01000003">
    <property type="protein sequence ID" value="KID58776.1"/>
    <property type="molecule type" value="Genomic_DNA"/>
</dbReference>
<organism evidence="2 3">
    <name type="scientific">Pseudoalteromonas luteoviolacea</name>
    <dbReference type="NCBI Taxonomy" id="43657"/>
    <lineage>
        <taxon>Bacteria</taxon>
        <taxon>Pseudomonadati</taxon>
        <taxon>Pseudomonadota</taxon>
        <taxon>Gammaproteobacteria</taxon>
        <taxon>Alteromonadales</taxon>
        <taxon>Pseudoalteromonadaceae</taxon>
        <taxon>Pseudoalteromonas</taxon>
    </lineage>
</organism>
<dbReference type="SUPFAM" id="SSF48557">
    <property type="entry name" value="L-aspartase-like"/>
    <property type="match status" value="1"/>
</dbReference>
<evidence type="ECO:0000256" key="1">
    <source>
        <dbReference type="ARBA" id="ARBA00023239"/>
    </source>
</evidence>
<reference evidence="2 3" key="1">
    <citation type="submission" date="2014-12" db="EMBL/GenBank/DDBJ databases">
        <title>Draft Genome Sequence of Pseudoalteromonas luteoviolacea HI1.</title>
        <authorList>
            <person name="Asahina A.Y."/>
            <person name="Hadfield M.G."/>
        </authorList>
    </citation>
    <scope>NUCLEOTIDE SEQUENCE [LARGE SCALE GENOMIC DNA]</scope>
    <source>
        <strain evidence="2 3">HI1</strain>
    </source>
</reference>
<dbReference type="Pfam" id="PF00221">
    <property type="entry name" value="Lyase_aromatic"/>
    <property type="match status" value="1"/>
</dbReference>
<dbReference type="RefSeq" id="WP_039607945.1">
    <property type="nucleotide sequence ID" value="NZ_JWIC01000003.1"/>
</dbReference>
<dbReference type="FunFam" id="1.10.275.10:FF:000005">
    <property type="entry name" value="Histidine ammonia-lyase"/>
    <property type="match status" value="1"/>
</dbReference>
<dbReference type="PANTHER" id="PTHR10362">
    <property type="entry name" value="HISTIDINE AMMONIA-LYASE"/>
    <property type="match status" value="1"/>
</dbReference>
<dbReference type="Gene3D" id="1.20.200.10">
    <property type="entry name" value="Fumarase/aspartase (Central domain)"/>
    <property type="match status" value="1"/>
</dbReference>
<gene>
    <name evidence="2" type="ORF">JF50_02630</name>
</gene>
<proteinExistence type="predicted"/>
<dbReference type="Proteomes" id="UP000031327">
    <property type="component" value="Unassembled WGS sequence"/>
</dbReference>
<protein>
    <submittedName>
        <fullName evidence="2">Histidine ammonia-lyase</fullName>
    </submittedName>
</protein>
<dbReference type="Gene3D" id="1.10.275.10">
    <property type="entry name" value="Fumarase/aspartase (N-terminal domain)"/>
    <property type="match status" value="1"/>
</dbReference>
<dbReference type="InterPro" id="IPR001106">
    <property type="entry name" value="Aromatic_Lyase"/>
</dbReference>
<evidence type="ECO:0000313" key="2">
    <source>
        <dbReference type="EMBL" id="KID58776.1"/>
    </source>
</evidence>
<name>A0A0C1QDS0_9GAMM</name>
<dbReference type="InterPro" id="IPR024083">
    <property type="entry name" value="Fumarase/histidase_N"/>
</dbReference>
<accession>A0A0C1QDS0</accession>
<keyword evidence="1 2" id="KW-0456">Lyase</keyword>
<dbReference type="CDD" id="cd00332">
    <property type="entry name" value="PAL-HAL"/>
    <property type="match status" value="1"/>
</dbReference>
<evidence type="ECO:0000313" key="3">
    <source>
        <dbReference type="Proteomes" id="UP000031327"/>
    </source>
</evidence>
<dbReference type="InterPro" id="IPR008948">
    <property type="entry name" value="L-Aspartase-like"/>
</dbReference>
<dbReference type="OrthoDB" id="9806955at2"/>
<dbReference type="InterPro" id="IPR022313">
    <property type="entry name" value="Phe/His_NH3-lyase_AS"/>
</dbReference>
<dbReference type="GO" id="GO:0016841">
    <property type="term" value="F:ammonia-lyase activity"/>
    <property type="evidence" value="ECO:0007669"/>
    <property type="project" value="InterPro"/>
</dbReference>
<dbReference type="AlphaFoldDB" id="A0A0C1QDS0"/>
<comment type="caution">
    <text evidence="2">The sequence shown here is derived from an EMBL/GenBank/DDBJ whole genome shotgun (WGS) entry which is preliminary data.</text>
</comment>
<sequence length="539" mass="59499">MSNELSFSESKVESESKVVSTIDIDLISQLTLEDIKKFIKENYPKVQLNGEVHKSLIENNRRYIDQRISDRDDIYGVTTGFGNSASNRISPIMSQELQKNLMAYHGCGVGEYLSERDCAATLLIRLNCNARGYSGVSWELLKQMELFLQHNIFPAIPAKGSVGASGDLTPLSYIGAALNGQRNVYYQGVIRPTAEVLEELNIAPYELKAKEGLAIMNGTSVMSAIAANTINEVDTAIDVSCKLIALFVELIDGRASPFHPKVHELKPHQGQRYCADLIYKRLSHPEQRLGRRQRTDDQVIEHGLKEKFRLQDSYSIRCSPQVLGSLVDTLNWAKSVLQVEINSVNDNPLIDHESDLILNAGHFYGGHVAAICDALKPQVANMGALLERELGILVDDRLNGGIPNNLVAVDDLGDKAWINHGFKAMQISASALVAEALKQSGPMSVFSRTTEALNQDIVSMGTIAARDLQTILSLVKSVIAIQAMAIRQAYYVLDKDQSAEKLNTLSRPFFDSLAATFSPVIQDRALDGEIEEMVAFLFD</sequence>
<dbReference type="PROSITE" id="PS00488">
    <property type="entry name" value="PAL_HISTIDASE"/>
    <property type="match status" value="1"/>
</dbReference>